<dbReference type="OrthoDB" id="529320at2"/>
<sequence length="226" mass="26384">MNEDQWQLAAQALSTITVTAQPDNEPVVITGIAEGFRCIGVGTDAAVFQSENFPEYAFKVYAEGKKDKLEAEAKVYEQIGQSVYFSTCYGRDERMLVLKFEQGPTLFDCLLQGVYVPEQAIVDVEKARDYIREIGLNPRDIHLKNIILQDGRAKLLDVSEYIKPGNDFRWEHLKKAYHEYYPIIDGKPVPFWLLDTIRKWYHHWNRYSANFEEFMRIVSKQLNYRK</sequence>
<keyword evidence="1" id="KW-0723">Serine/threonine-protein kinase</keyword>
<dbReference type="RefSeq" id="WP_058381575.1">
    <property type="nucleotide sequence ID" value="NZ_CP013659.2"/>
</dbReference>
<keyword evidence="1" id="KW-0418">Kinase</keyword>
<dbReference type="EMBL" id="CP013659">
    <property type="protein sequence ID" value="ALS74868.1"/>
    <property type="molecule type" value="Genomic_DNA"/>
</dbReference>
<dbReference type="InterPro" id="IPR011009">
    <property type="entry name" value="Kinase-like_dom_sf"/>
</dbReference>
<dbReference type="Proteomes" id="UP000067683">
    <property type="component" value="Chromosome"/>
</dbReference>
<protein>
    <submittedName>
        <fullName evidence="1">Serine/threonine protein kinase</fullName>
    </submittedName>
</protein>
<keyword evidence="2" id="KW-1185">Reference proteome</keyword>
<organism evidence="1 2">
    <name type="scientific">Planococcus rifietoensis</name>
    <dbReference type="NCBI Taxonomy" id="200991"/>
    <lineage>
        <taxon>Bacteria</taxon>
        <taxon>Bacillati</taxon>
        <taxon>Bacillota</taxon>
        <taxon>Bacilli</taxon>
        <taxon>Bacillales</taxon>
        <taxon>Caryophanaceae</taxon>
        <taxon>Planococcus</taxon>
    </lineage>
</organism>
<evidence type="ECO:0000313" key="1">
    <source>
        <dbReference type="EMBL" id="ALS74868.1"/>
    </source>
</evidence>
<accession>A0A0U2Z6M0</accession>
<evidence type="ECO:0000313" key="2">
    <source>
        <dbReference type="Proteomes" id="UP000067683"/>
    </source>
</evidence>
<dbReference type="GO" id="GO:0004674">
    <property type="term" value="F:protein serine/threonine kinase activity"/>
    <property type="evidence" value="ECO:0007669"/>
    <property type="project" value="UniProtKB-KW"/>
</dbReference>
<dbReference type="AlphaFoldDB" id="A0A0U2Z6M0"/>
<dbReference type="SUPFAM" id="SSF56112">
    <property type="entry name" value="Protein kinase-like (PK-like)"/>
    <property type="match status" value="1"/>
</dbReference>
<dbReference type="KEGG" id="prt:AUC31_06350"/>
<name>A0A0U2Z6M0_9BACL</name>
<reference evidence="1" key="1">
    <citation type="submission" date="2016-01" db="EMBL/GenBank/DDBJ databases">
        <title>Complete genome of Planococcus rifietoensis type strain M8.</title>
        <authorList>
            <person name="See-Too W.S."/>
        </authorList>
    </citation>
    <scope>NUCLEOTIDE SEQUENCE [LARGE SCALE GENOMIC DNA]</scope>
    <source>
        <strain evidence="1">M8</strain>
    </source>
</reference>
<gene>
    <name evidence="1" type="ORF">AUC31_06350</name>
</gene>
<keyword evidence="1" id="KW-0808">Transferase</keyword>
<proteinExistence type="predicted"/>
<dbReference type="STRING" id="200991.AUC31_06350"/>